<dbReference type="InterPro" id="IPR052531">
    <property type="entry name" value="CarD-like_regulator"/>
</dbReference>
<keyword evidence="1" id="KW-0175">Coiled coil</keyword>
<dbReference type="EMBL" id="JACFOF010000004">
    <property type="protein sequence ID" value="MBW7953579.1"/>
    <property type="molecule type" value="Genomic_DNA"/>
</dbReference>
<dbReference type="SMART" id="SM01058">
    <property type="entry name" value="CarD_TRCF"/>
    <property type="match status" value="1"/>
</dbReference>
<dbReference type="AlphaFoldDB" id="A0A952AGV6"/>
<dbReference type="Pfam" id="PF02559">
    <property type="entry name" value="CarD_TRCF_RID"/>
    <property type="match status" value="1"/>
</dbReference>
<organism evidence="3 4">
    <name type="scientific">Candidatus Dojkabacteria bacterium</name>
    <dbReference type="NCBI Taxonomy" id="2099670"/>
    <lineage>
        <taxon>Bacteria</taxon>
        <taxon>Candidatus Dojkabacteria</taxon>
    </lineage>
</organism>
<dbReference type="SUPFAM" id="SSF141259">
    <property type="entry name" value="CarD-like"/>
    <property type="match status" value="1"/>
</dbReference>
<comment type="caution">
    <text evidence="3">The sequence shown here is derived from an EMBL/GenBank/DDBJ whole genome shotgun (WGS) entry which is preliminary data.</text>
</comment>
<dbReference type="InterPro" id="IPR003711">
    <property type="entry name" value="CarD-like/TRCF_RID"/>
</dbReference>
<dbReference type="InterPro" id="IPR042215">
    <property type="entry name" value="CarD-like_C"/>
</dbReference>
<dbReference type="PANTHER" id="PTHR38447:SF1">
    <property type="entry name" value="RNA POLYMERASE-BINDING TRANSCRIPTION FACTOR CARD"/>
    <property type="match status" value="1"/>
</dbReference>
<evidence type="ECO:0000256" key="1">
    <source>
        <dbReference type="SAM" id="Coils"/>
    </source>
</evidence>
<evidence type="ECO:0000313" key="3">
    <source>
        <dbReference type="EMBL" id="MBW7953579.1"/>
    </source>
</evidence>
<accession>A0A952AGV6</accession>
<evidence type="ECO:0000259" key="2">
    <source>
        <dbReference type="SMART" id="SM01058"/>
    </source>
</evidence>
<dbReference type="GO" id="GO:0009303">
    <property type="term" value="P:rRNA transcription"/>
    <property type="evidence" value="ECO:0007669"/>
    <property type="project" value="TreeGrafter"/>
</dbReference>
<dbReference type="InterPro" id="IPR036101">
    <property type="entry name" value="CarD-like/TRCF_RID_sf"/>
</dbReference>
<reference evidence="3" key="1">
    <citation type="journal article" date="2022" name="ISME J.">
        <title>A general approach to explore prokaryotic protein glycosylation reveals the unique surface layer modulation of an anammox bacterium.</title>
        <authorList>
            <person name="Pabst M."/>
            <person name="Grouzdev D.S."/>
            <person name="Lawson C.E."/>
            <person name="Kleikamp H.B.C."/>
            <person name="de Ram C."/>
            <person name="Louwen R."/>
            <person name="Lin Y.M."/>
            <person name="Lucker S."/>
            <person name="van Loosdrecht M.C.M."/>
            <person name="Laureni M."/>
        </authorList>
    </citation>
    <scope>NUCLEOTIDE SEQUENCE</scope>
    <source>
        <strain evidence="3">BROCD043</strain>
    </source>
</reference>
<feature type="coiled-coil region" evidence="1">
    <location>
        <begin position="70"/>
        <end position="130"/>
    </location>
</feature>
<gene>
    <name evidence="3" type="ORF">H3C67_02230</name>
</gene>
<dbReference type="Proteomes" id="UP000781173">
    <property type="component" value="Unassembled WGS sequence"/>
</dbReference>
<sequence>MLKKGLTVMYPIYGPGTVTDISLEEVGDKSLNYCHIEFKNTNLSVAVPMDKFADFGIRTLSSKAAVKDALKELDRQFRIKDSELEAIELEIDLKMKSGSLTDAAWVIAFLKSLSKKRAKEDKKLNSFQQDTLEKAENFLKLEVEMVLGKRAADKL</sequence>
<proteinExistence type="predicted"/>
<protein>
    <recommendedName>
        <fullName evidence="2">CarD-like/TRCF RNAP-interacting domain-containing protein</fullName>
    </recommendedName>
</protein>
<dbReference type="Gene3D" id="2.40.10.170">
    <property type="match status" value="1"/>
</dbReference>
<dbReference type="PANTHER" id="PTHR38447">
    <property type="entry name" value="TRANSCRIPTION FACTOR YDEB-RELATED"/>
    <property type="match status" value="1"/>
</dbReference>
<feature type="domain" description="CarD-like/TRCF RNAP-interacting" evidence="2">
    <location>
        <begin position="1"/>
        <end position="111"/>
    </location>
</feature>
<evidence type="ECO:0000313" key="4">
    <source>
        <dbReference type="Proteomes" id="UP000781173"/>
    </source>
</evidence>
<dbReference type="Gene3D" id="1.20.58.1290">
    <property type="entry name" value="CarD-like, C-terminal domain"/>
    <property type="match status" value="1"/>
</dbReference>
<name>A0A952AGV6_9BACT</name>